<evidence type="ECO:0000256" key="10">
    <source>
        <dbReference type="SAM" id="Phobius"/>
    </source>
</evidence>
<keyword evidence="8" id="KW-0739">Sodium transport</keyword>
<feature type="transmembrane region" description="Helical" evidence="10">
    <location>
        <begin position="199"/>
        <end position="222"/>
    </location>
</feature>
<feature type="transmembrane region" description="Helical" evidence="10">
    <location>
        <begin position="174"/>
        <end position="193"/>
    </location>
</feature>
<feature type="transmembrane region" description="Helical" evidence="10">
    <location>
        <begin position="454"/>
        <end position="477"/>
    </location>
</feature>
<comment type="subcellular location">
    <subcellularLocation>
        <location evidence="1">Membrane</location>
        <topology evidence="1">Multi-pass membrane protein</topology>
    </subcellularLocation>
</comment>
<dbReference type="GO" id="GO:0008324">
    <property type="term" value="F:monoatomic cation transmembrane transporter activity"/>
    <property type="evidence" value="ECO:0007669"/>
    <property type="project" value="TreeGrafter"/>
</dbReference>
<evidence type="ECO:0000256" key="7">
    <source>
        <dbReference type="ARBA" id="ARBA00023136"/>
    </source>
</evidence>
<evidence type="ECO:0000256" key="6">
    <source>
        <dbReference type="ARBA" id="ARBA00023053"/>
    </source>
</evidence>
<dbReference type="GO" id="GO:0016020">
    <property type="term" value="C:membrane"/>
    <property type="evidence" value="ECO:0007669"/>
    <property type="project" value="UniProtKB-SubCell"/>
</dbReference>
<dbReference type="EMBL" id="JABFUD020000017">
    <property type="protein sequence ID" value="KAI5066828.1"/>
    <property type="molecule type" value="Genomic_DNA"/>
</dbReference>
<keyword evidence="7 10" id="KW-0472">Membrane</keyword>
<keyword evidence="5 10" id="KW-1133">Transmembrane helix</keyword>
<dbReference type="InterPro" id="IPR004837">
    <property type="entry name" value="NaCa_Exmemb"/>
</dbReference>
<dbReference type="PANTHER" id="PTHR12266:SF0">
    <property type="entry name" value="MITOCHONDRIAL SODIUM_CALCIUM EXCHANGER PROTEIN"/>
    <property type="match status" value="1"/>
</dbReference>
<dbReference type="Pfam" id="PF01699">
    <property type="entry name" value="Na_Ca_ex"/>
    <property type="match status" value="2"/>
</dbReference>
<dbReference type="OrthoDB" id="407410at2759"/>
<dbReference type="PANTHER" id="PTHR12266">
    <property type="entry name" value="NA+/CA2+ K+ INDEPENDENT EXCHANGER"/>
    <property type="match status" value="1"/>
</dbReference>
<feature type="transmembrane region" description="Helical" evidence="10">
    <location>
        <begin position="43"/>
        <end position="68"/>
    </location>
</feature>
<feature type="transmembrane region" description="Helical" evidence="10">
    <location>
        <begin position="352"/>
        <end position="371"/>
    </location>
</feature>
<dbReference type="AlphaFoldDB" id="A0A9D4UG24"/>
<comment type="caution">
    <text evidence="12">The sequence shown here is derived from an EMBL/GenBank/DDBJ whole genome shotgun (WGS) entry which is preliminary data.</text>
</comment>
<evidence type="ECO:0000256" key="4">
    <source>
        <dbReference type="ARBA" id="ARBA00022692"/>
    </source>
</evidence>
<evidence type="ECO:0000259" key="11">
    <source>
        <dbReference type="Pfam" id="PF01699"/>
    </source>
</evidence>
<feature type="transmembrane region" description="Helical" evidence="10">
    <location>
        <begin position="528"/>
        <end position="548"/>
    </location>
</feature>
<feature type="domain" description="Sodium/calcium exchanger membrane region" evidence="11">
    <location>
        <begin position="388"/>
        <end position="538"/>
    </location>
</feature>
<dbReference type="InterPro" id="IPR044880">
    <property type="entry name" value="NCX_ion-bd_dom_sf"/>
</dbReference>
<name>A0A9D4UG24_ADICA</name>
<feature type="transmembrane region" description="Helical" evidence="10">
    <location>
        <begin position="497"/>
        <end position="516"/>
    </location>
</feature>
<dbReference type="GO" id="GO:0015297">
    <property type="term" value="F:antiporter activity"/>
    <property type="evidence" value="ECO:0007669"/>
    <property type="project" value="UniProtKB-KW"/>
</dbReference>
<protein>
    <recommendedName>
        <fullName evidence="11">Sodium/calcium exchanger membrane region domain-containing protein</fullName>
    </recommendedName>
</protein>
<evidence type="ECO:0000256" key="3">
    <source>
        <dbReference type="ARBA" id="ARBA00022449"/>
    </source>
</evidence>
<keyword evidence="3" id="KW-0050">Antiport</keyword>
<feature type="transmembrane region" description="Helical" evidence="10">
    <location>
        <begin position="383"/>
        <end position="401"/>
    </location>
</feature>
<reference evidence="12" key="1">
    <citation type="submission" date="2021-01" db="EMBL/GenBank/DDBJ databases">
        <title>Adiantum capillus-veneris genome.</title>
        <authorList>
            <person name="Fang Y."/>
            <person name="Liao Q."/>
        </authorList>
    </citation>
    <scope>NUCLEOTIDE SEQUENCE</scope>
    <source>
        <strain evidence="12">H3</strain>
        <tissue evidence="12">Leaf</tissue>
    </source>
</reference>
<keyword evidence="8" id="KW-0406">Ion transport</keyword>
<keyword evidence="6" id="KW-0915">Sodium</keyword>
<comment type="similarity">
    <text evidence="9">Belongs to the Ca(2+):cation antiporter (CaCA) (TC 2.A.19) family. Cation/calcium exchanger (CCX) subfamily.</text>
</comment>
<evidence type="ECO:0000256" key="8">
    <source>
        <dbReference type="ARBA" id="ARBA00023201"/>
    </source>
</evidence>
<keyword evidence="13" id="KW-1185">Reference proteome</keyword>
<dbReference type="GO" id="GO:0006814">
    <property type="term" value="P:sodium ion transport"/>
    <property type="evidence" value="ECO:0007669"/>
    <property type="project" value="UniProtKB-KW"/>
</dbReference>
<organism evidence="12 13">
    <name type="scientific">Adiantum capillus-veneris</name>
    <name type="common">Maidenhair fern</name>
    <dbReference type="NCBI Taxonomy" id="13818"/>
    <lineage>
        <taxon>Eukaryota</taxon>
        <taxon>Viridiplantae</taxon>
        <taxon>Streptophyta</taxon>
        <taxon>Embryophyta</taxon>
        <taxon>Tracheophyta</taxon>
        <taxon>Polypodiopsida</taxon>
        <taxon>Polypodiidae</taxon>
        <taxon>Polypodiales</taxon>
        <taxon>Pteridineae</taxon>
        <taxon>Pteridaceae</taxon>
        <taxon>Vittarioideae</taxon>
        <taxon>Adiantum</taxon>
    </lineage>
</organism>
<dbReference type="InterPro" id="IPR051359">
    <property type="entry name" value="CaCA_antiporter"/>
</dbReference>
<feature type="domain" description="Sodium/calcium exchanger membrane region" evidence="11">
    <location>
        <begin position="46"/>
        <end position="105"/>
    </location>
</feature>
<sequence length="549" mass="59907">MFIQNCTFVSSIPRQENADAQPTNQGGIGTPGKTALVTHAERYLAAGVTLLAIGNGAPDVFASVAAFASSDRTGSIGFGSVLGGALFITTVVSGTVALVTCKGRKEPKFAIFRRKKPEILDEECAPRTVNDSAVDGQLQNGSVLEDIPYSSTLLTAQEAQAAAEGFVRLDLICFIRDVFFLLVSVGVLTLVLMDGKVYLWEAICYLSVYVIYAAFVWTAELLHSRRNRRRSSLLEPLIIKAAIESARPQWADAYETHEHTHYHVHSQEIEAEVERIWEDPNDHSLGGKLKHWLLVFYKYCIEWPLALPRRLTIPVIEEERWSRKLAIASCTLAPIFVVAVWALYYANNVNSTLLALGLGAILGVILGSLAFCFTDEEQPPQQFLTLWLAGGFFMSIVWFYVVANELVESLQSLGSIFGISTSILALTVLAWGNSVGDLVADLALACSGPDGVQIAISGCYAGPLFNTVVGLGLSLILGCWNSEPNPYLIADKDGSLFYINGFLAIGLIWALVILPLQGMRLGRALGIGLIVLYCIFFMVGIFYTMGWLT</sequence>
<evidence type="ECO:0000256" key="2">
    <source>
        <dbReference type="ARBA" id="ARBA00022448"/>
    </source>
</evidence>
<keyword evidence="4 10" id="KW-0812">Transmembrane</keyword>
<evidence type="ECO:0000256" key="1">
    <source>
        <dbReference type="ARBA" id="ARBA00004141"/>
    </source>
</evidence>
<evidence type="ECO:0000256" key="5">
    <source>
        <dbReference type="ARBA" id="ARBA00022989"/>
    </source>
</evidence>
<proteinExistence type="inferred from homology"/>
<evidence type="ECO:0000313" key="13">
    <source>
        <dbReference type="Proteomes" id="UP000886520"/>
    </source>
</evidence>
<accession>A0A9D4UG24</accession>
<feature type="transmembrane region" description="Helical" evidence="10">
    <location>
        <begin position="325"/>
        <end position="346"/>
    </location>
</feature>
<evidence type="ECO:0000313" key="12">
    <source>
        <dbReference type="EMBL" id="KAI5066828.1"/>
    </source>
</evidence>
<dbReference type="Proteomes" id="UP000886520">
    <property type="component" value="Chromosome 17"/>
</dbReference>
<gene>
    <name evidence="12" type="ORF">GOP47_0017356</name>
</gene>
<dbReference type="Gene3D" id="1.20.1420.30">
    <property type="entry name" value="NCX, central ion-binding region"/>
    <property type="match status" value="2"/>
</dbReference>
<feature type="transmembrane region" description="Helical" evidence="10">
    <location>
        <begin position="413"/>
        <end position="433"/>
    </location>
</feature>
<keyword evidence="2" id="KW-0813">Transport</keyword>
<feature type="transmembrane region" description="Helical" evidence="10">
    <location>
        <begin position="74"/>
        <end position="99"/>
    </location>
</feature>
<evidence type="ECO:0000256" key="9">
    <source>
        <dbReference type="ARBA" id="ARBA00038187"/>
    </source>
</evidence>